<dbReference type="InterPro" id="IPR034015">
    <property type="entry name" value="M1_LTA4H"/>
</dbReference>
<keyword evidence="4" id="KW-1185">Reference proteome</keyword>
<dbReference type="GO" id="GO:0004177">
    <property type="term" value="F:aminopeptidase activity"/>
    <property type="evidence" value="ECO:0007669"/>
    <property type="project" value="UniProtKB-KW"/>
</dbReference>
<accession>A0ABW5NUN9</accession>
<dbReference type="EC" id="3.4.11.-" evidence="3"/>
<keyword evidence="3" id="KW-0645">Protease</keyword>
<dbReference type="Gene3D" id="1.10.390.10">
    <property type="entry name" value="Neutral Protease Domain 2"/>
    <property type="match status" value="1"/>
</dbReference>
<evidence type="ECO:0000259" key="2">
    <source>
        <dbReference type="Pfam" id="PF01433"/>
    </source>
</evidence>
<feature type="domain" description="Peptidase M1 membrane alanine aminopeptidase" evidence="2">
    <location>
        <begin position="354"/>
        <end position="512"/>
    </location>
</feature>
<name>A0ABW5NUN9_9FLAO</name>
<comment type="caution">
    <text evidence="3">The sequence shown here is derived from an EMBL/GenBank/DDBJ whole genome shotgun (WGS) entry which is preliminary data.</text>
</comment>
<evidence type="ECO:0000313" key="4">
    <source>
        <dbReference type="Proteomes" id="UP001597480"/>
    </source>
</evidence>
<organism evidence="3 4">
    <name type="scientific">Flavobacterium suzhouense</name>
    <dbReference type="NCBI Taxonomy" id="1529638"/>
    <lineage>
        <taxon>Bacteria</taxon>
        <taxon>Pseudomonadati</taxon>
        <taxon>Bacteroidota</taxon>
        <taxon>Flavobacteriia</taxon>
        <taxon>Flavobacteriales</taxon>
        <taxon>Flavobacteriaceae</taxon>
        <taxon>Flavobacterium</taxon>
    </lineage>
</organism>
<dbReference type="EMBL" id="JBHUMD010000024">
    <property type="protein sequence ID" value="MFD2602308.1"/>
    <property type="molecule type" value="Genomic_DNA"/>
</dbReference>
<feature type="signal peptide" evidence="1">
    <location>
        <begin position="1"/>
        <end position="17"/>
    </location>
</feature>
<dbReference type="SUPFAM" id="SSF55486">
    <property type="entry name" value="Metalloproteases ('zincins'), catalytic domain"/>
    <property type="match status" value="1"/>
</dbReference>
<protein>
    <submittedName>
        <fullName evidence="3">M1 family metallopeptidase</fullName>
        <ecNumber evidence="3">3.4.11.-</ecNumber>
    </submittedName>
</protein>
<gene>
    <name evidence="3" type="ORF">ACFSR3_09605</name>
</gene>
<proteinExistence type="predicted"/>
<evidence type="ECO:0000256" key="1">
    <source>
        <dbReference type="SAM" id="SignalP"/>
    </source>
</evidence>
<keyword evidence="3" id="KW-0031">Aminopeptidase</keyword>
<dbReference type="Proteomes" id="UP001597480">
    <property type="component" value="Unassembled WGS sequence"/>
</dbReference>
<dbReference type="InterPro" id="IPR027268">
    <property type="entry name" value="Peptidase_M4/M1_CTD_sf"/>
</dbReference>
<dbReference type="InterPro" id="IPR014782">
    <property type="entry name" value="Peptidase_M1_dom"/>
</dbReference>
<dbReference type="RefSeq" id="WP_379820778.1">
    <property type="nucleotide sequence ID" value="NZ_JBHUMD010000024.1"/>
</dbReference>
<feature type="chain" id="PRO_5046715842" evidence="1">
    <location>
        <begin position="18"/>
        <end position="632"/>
    </location>
</feature>
<keyword evidence="1" id="KW-0732">Signal</keyword>
<dbReference type="CDD" id="cd09604">
    <property type="entry name" value="M1_APN_like"/>
    <property type="match status" value="1"/>
</dbReference>
<dbReference type="Pfam" id="PF01433">
    <property type="entry name" value="Peptidase_M1"/>
    <property type="match status" value="1"/>
</dbReference>
<dbReference type="PANTHER" id="PTHR45726:SF3">
    <property type="entry name" value="LEUKOTRIENE A-4 HYDROLASE"/>
    <property type="match status" value="1"/>
</dbReference>
<evidence type="ECO:0000313" key="3">
    <source>
        <dbReference type="EMBL" id="MFD2602308.1"/>
    </source>
</evidence>
<dbReference type="PANTHER" id="PTHR45726">
    <property type="entry name" value="LEUKOTRIENE A-4 HYDROLASE"/>
    <property type="match status" value="1"/>
</dbReference>
<keyword evidence="3" id="KW-0378">Hydrolase</keyword>
<sequence>MKKFALLALLSASALFAQNNPNPGYWQQHVDYKMDVSMDVKTYRYTGKQQLVYTNNSKDTLNRVFYHLYNNAFQPGSEMDARLQAISDPDKRMVKTFKTPEKTTYESRISQLKPDEIGYLKINNLKQDGVTANNVVKGTVLEVRLPKAILPGQSTTFTLDFEGQVPVQIRRSGRNSAEGVALSMTQWYPKMAEYDFEGWHANPYIAREFHGVWGNFDVNITIDKDYTIGGTGYLQNKNEIGKGYQDSGVEVKYPKKAKTLTWHFVAPNVHDFAWAADPNFAHDIIMGENNTELHFFYKNTPENQDGWKRLQPKTAEILAYYNKIVGKYPYKQYSVIQGGDGGMEYAMCTLITGRNYEGLVGVTAHEFGHSWFQHILASNESEHGWMDEGFTTYIEDLAMHTLMPPKDKKEEQANPFASSYSNYFYMVKTGKEQPLSTQADRFDLNMLYSIASYSKGSIFLSQLGYLIGEEKLSETLKRYYADYKFTHPTPNDITRTAEKVSGAELGWYLTDWTLTTNTIDYSLKVAEDGNNTKVTLERIGRMPMSIDIIAVYEDGTQETFYVPLRMMYYTKDNPYPNLKRTVLPEWDWAHKTYNFNISKPKKAIKVLMIDPADLMADVNRDNNVYTGEAVKQ</sequence>
<reference evidence="4" key="1">
    <citation type="journal article" date="2019" name="Int. J. Syst. Evol. Microbiol.">
        <title>The Global Catalogue of Microorganisms (GCM) 10K type strain sequencing project: providing services to taxonomists for standard genome sequencing and annotation.</title>
        <authorList>
            <consortium name="The Broad Institute Genomics Platform"/>
            <consortium name="The Broad Institute Genome Sequencing Center for Infectious Disease"/>
            <person name="Wu L."/>
            <person name="Ma J."/>
        </authorList>
    </citation>
    <scope>NUCLEOTIDE SEQUENCE [LARGE SCALE GENOMIC DNA]</scope>
    <source>
        <strain evidence="4">KCTC 42107</strain>
    </source>
</reference>